<evidence type="ECO:0000313" key="4">
    <source>
        <dbReference type="Proteomes" id="UP000647241"/>
    </source>
</evidence>
<organism evidence="3 4">
    <name type="scientific">Edaphobacter dinghuensis</name>
    <dbReference type="NCBI Taxonomy" id="1560005"/>
    <lineage>
        <taxon>Bacteria</taxon>
        <taxon>Pseudomonadati</taxon>
        <taxon>Acidobacteriota</taxon>
        <taxon>Terriglobia</taxon>
        <taxon>Terriglobales</taxon>
        <taxon>Acidobacteriaceae</taxon>
        <taxon>Edaphobacter</taxon>
    </lineage>
</organism>
<dbReference type="Proteomes" id="UP000647241">
    <property type="component" value="Unassembled WGS sequence"/>
</dbReference>
<dbReference type="AlphaFoldDB" id="A0A917H460"/>
<dbReference type="PANTHER" id="PTHR42748:SF3">
    <property type="entry name" value="BLL4366 PROTEIN"/>
    <property type="match status" value="1"/>
</dbReference>
<dbReference type="InterPro" id="IPR036291">
    <property type="entry name" value="NAD(P)-bd_dom_sf"/>
</dbReference>
<evidence type="ECO:0000259" key="2">
    <source>
        <dbReference type="Pfam" id="PF13460"/>
    </source>
</evidence>
<dbReference type="Pfam" id="PF13460">
    <property type="entry name" value="NAD_binding_10"/>
    <property type="match status" value="1"/>
</dbReference>
<dbReference type="RefSeq" id="WP_188552651.1">
    <property type="nucleotide sequence ID" value="NZ_BMGT01000001.1"/>
</dbReference>
<dbReference type="EMBL" id="BMGT01000001">
    <property type="protein sequence ID" value="GGG67022.1"/>
    <property type="molecule type" value="Genomic_DNA"/>
</dbReference>
<proteinExistence type="predicted"/>
<accession>A0A917H460</accession>
<evidence type="ECO:0000313" key="3">
    <source>
        <dbReference type="EMBL" id="GGG67022.1"/>
    </source>
</evidence>
<protein>
    <submittedName>
        <fullName evidence="3">LysR family transcriptional regulator</fullName>
    </submittedName>
</protein>
<evidence type="ECO:0000256" key="1">
    <source>
        <dbReference type="ARBA" id="ARBA00022857"/>
    </source>
</evidence>
<reference evidence="3" key="2">
    <citation type="submission" date="2020-09" db="EMBL/GenBank/DDBJ databases">
        <authorList>
            <person name="Sun Q."/>
            <person name="Zhou Y."/>
        </authorList>
    </citation>
    <scope>NUCLEOTIDE SEQUENCE</scope>
    <source>
        <strain evidence="3">CGMCC 1.12997</strain>
    </source>
</reference>
<dbReference type="InterPro" id="IPR016040">
    <property type="entry name" value="NAD(P)-bd_dom"/>
</dbReference>
<comment type="caution">
    <text evidence="3">The sequence shown here is derived from an EMBL/GenBank/DDBJ whole genome shotgun (WGS) entry which is preliminary data.</text>
</comment>
<reference evidence="3" key="1">
    <citation type="journal article" date="2014" name="Int. J. Syst. Evol. Microbiol.">
        <title>Complete genome sequence of Corynebacterium casei LMG S-19264T (=DSM 44701T), isolated from a smear-ripened cheese.</title>
        <authorList>
            <consortium name="US DOE Joint Genome Institute (JGI-PGF)"/>
            <person name="Walter F."/>
            <person name="Albersmeier A."/>
            <person name="Kalinowski J."/>
            <person name="Ruckert C."/>
        </authorList>
    </citation>
    <scope>NUCLEOTIDE SEQUENCE</scope>
    <source>
        <strain evidence="3">CGMCC 1.12997</strain>
    </source>
</reference>
<dbReference type="Gene3D" id="3.40.50.720">
    <property type="entry name" value="NAD(P)-binding Rossmann-like Domain"/>
    <property type="match status" value="1"/>
</dbReference>
<keyword evidence="4" id="KW-1185">Reference proteome</keyword>
<dbReference type="PANTHER" id="PTHR42748">
    <property type="entry name" value="NITROGEN METABOLITE REPRESSION PROTEIN NMRA FAMILY MEMBER"/>
    <property type="match status" value="1"/>
</dbReference>
<name>A0A917H460_9BACT</name>
<gene>
    <name evidence="3" type="ORF">GCM10011585_06130</name>
</gene>
<dbReference type="SUPFAM" id="SSF51735">
    <property type="entry name" value="NAD(P)-binding Rossmann-fold domains"/>
    <property type="match status" value="1"/>
</dbReference>
<feature type="domain" description="NAD(P)-binding" evidence="2">
    <location>
        <begin position="7"/>
        <end position="144"/>
    </location>
</feature>
<sequence>MKIVVIGGTGLIGSKLVNKLREHGHEAVPASPNTGVNTLTGEGLAEVLKGASIVVDVSNSPSFEETAAMNFFNTATRNLIQYGKAAGVGHYVALSVVGTDRLAEKKPSDAEKTIRGYFRAKLAQEKLIEESSIPFSIVHATQFFEFVKSIADVSTVGTTVRVAPVLIQPMAAEDVAAAVGRVAVGSPVNGVVEVGGPQQFRLDEFVRQGLRAYNDPRTVVADPAAGYFGVEIDESALVPGKDARLGETRFDAWLAESAKSAVGAAQ</sequence>
<keyword evidence="1" id="KW-0521">NADP</keyword>
<dbReference type="InterPro" id="IPR051164">
    <property type="entry name" value="NmrA-like_oxidored"/>
</dbReference>